<dbReference type="PANTHER" id="PTHR10578">
    <property type="entry name" value="S -2-HYDROXY-ACID OXIDASE-RELATED"/>
    <property type="match status" value="1"/>
</dbReference>
<keyword evidence="7" id="KW-1185">Reference proteome</keyword>
<sequence length="496" mass="53876">MPRTVSTSELSSHNNENSAWLAVNGTVWDVSGFAAAHPGGREVIEEYFGRDASSVYNEFHGPGLIAKQLGESKRIGNLEPVSVPAVPAEPESAPAPSTTNVQPPPEAQEGKPTLESIVNLHDFEAAGKHTLSGRALAYVPGYTCDGVTFAGNQDFYRRIYLRPRVLRNVSTCDMSRSIFGRRFNLPFFSAPAASIKLIHPDGECALAAGTSAAGGSMVVPTLSSFTIDEIVDSLPKGHPFFFQLYFWQDRTLARKLLEDVARLKPVAIMVTVDLPVFSKRESYERYELKMAAAAQRKRTGKMTREGQEKARESGNGRAIASDLTWDELKWIKEVTGGIPVVVKGIQSAADAKKALEYGCDGIYISNHGGRAVDSAYPTILTLLEIQAQCPEVLGKMEVFIDGGIRRGTDVLKAICLGASGVCVGRPMFYAAGFGVKGVQKAVKILADELQSAMQLCGITSLDQAHPGLLNTTELDPYVYRTEEHPWAKKIVRQGKL</sequence>
<gene>
    <name evidence="6" type="ORF">QBC46DRAFT_320403</name>
</gene>
<evidence type="ECO:0000313" key="7">
    <source>
        <dbReference type="Proteomes" id="UP001303473"/>
    </source>
</evidence>
<dbReference type="SMART" id="SM01117">
    <property type="entry name" value="Cyt-b5"/>
    <property type="match status" value="1"/>
</dbReference>
<dbReference type="Gene3D" id="3.10.120.10">
    <property type="entry name" value="Cytochrome b5-like heme/steroid binding domain"/>
    <property type="match status" value="1"/>
</dbReference>
<dbReference type="Gene3D" id="3.20.20.70">
    <property type="entry name" value="Aldolase class I"/>
    <property type="match status" value="1"/>
</dbReference>
<dbReference type="EMBL" id="MU853865">
    <property type="protein sequence ID" value="KAK3937022.1"/>
    <property type="molecule type" value="Genomic_DNA"/>
</dbReference>
<dbReference type="InterPro" id="IPR001199">
    <property type="entry name" value="Cyt_B5-like_heme/steroid-bd"/>
</dbReference>
<dbReference type="SUPFAM" id="SSF55856">
    <property type="entry name" value="Cytochrome b5-like heme/steroid binding domain"/>
    <property type="match status" value="1"/>
</dbReference>
<dbReference type="InterPro" id="IPR000262">
    <property type="entry name" value="FMN-dep_DH"/>
</dbReference>
<accession>A0AAN6S0T8</accession>
<feature type="compositionally biased region" description="Low complexity" evidence="3">
    <location>
        <begin position="84"/>
        <end position="97"/>
    </location>
</feature>
<evidence type="ECO:0000256" key="2">
    <source>
        <dbReference type="ARBA" id="ARBA00023002"/>
    </source>
</evidence>
<evidence type="ECO:0000313" key="6">
    <source>
        <dbReference type="EMBL" id="KAK3937022.1"/>
    </source>
</evidence>
<keyword evidence="2" id="KW-0560">Oxidoreductase</keyword>
<name>A0AAN6S0T8_9PEZI</name>
<protein>
    <submittedName>
        <fullName evidence="6">L-lactate dehydrogenase</fullName>
    </submittedName>
</protein>
<dbReference type="Proteomes" id="UP001303473">
    <property type="component" value="Unassembled WGS sequence"/>
</dbReference>
<dbReference type="SUPFAM" id="SSF51395">
    <property type="entry name" value="FMN-linked oxidoreductases"/>
    <property type="match status" value="1"/>
</dbReference>
<dbReference type="GO" id="GO:0016491">
    <property type="term" value="F:oxidoreductase activity"/>
    <property type="evidence" value="ECO:0007669"/>
    <property type="project" value="UniProtKB-KW"/>
</dbReference>
<feature type="domain" description="Cytochrome b5 heme-binding" evidence="4">
    <location>
        <begin position="2"/>
        <end position="79"/>
    </location>
</feature>
<feature type="region of interest" description="Disordered" evidence="3">
    <location>
        <begin position="84"/>
        <end position="110"/>
    </location>
</feature>
<comment type="caution">
    <text evidence="6">The sequence shown here is derived from an EMBL/GenBank/DDBJ whole genome shotgun (WGS) entry which is preliminary data.</text>
</comment>
<dbReference type="PANTHER" id="PTHR10578:SF104">
    <property type="entry name" value="CYTOCHROME B2, MITOCHONDRIAL-RELATED"/>
    <property type="match status" value="1"/>
</dbReference>
<organism evidence="6 7">
    <name type="scientific">Diplogelasinospora grovesii</name>
    <dbReference type="NCBI Taxonomy" id="303347"/>
    <lineage>
        <taxon>Eukaryota</taxon>
        <taxon>Fungi</taxon>
        <taxon>Dikarya</taxon>
        <taxon>Ascomycota</taxon>
        <taxon>Pezizomycotina</taxon>
        <taxon>Sordariomycetes</taxon>
        <taxon>Sordariomycetidae</taxon>
        <taxon>Sordariales</taxon>
        <taxon>Diplogelasinosporaceae</taxon>
        <taxon>Diplogelasinospora</taxon>
    </lineage>
</organism>
<dbReference type="InterPro" id="IPR036400">
    <property type="entry name" value="Cyt_B5-like_heme/steroid_sf"/>
</dbReference>
<dbReference type="Pfam" id="PF01070">
    <property type="entry name" value="FMN_dh"/>
    <property type="match status" value="1"/>
</dbReference>
<dbReference type="PROSITE" id="PS50255">
    <property type="entry name" value="CYTOCHROME_B5_2"/>
    <property type="match status" value="1"/>
</dbReference>
<dbReference type="PROSITE" id="PS51349">
    <property type="entry name" value="FMN_HYDROXY_ACID_DH_2"/>
    <property type="match status" value="1"/>
</dbReference>
<dbReference type="Pfam" id="PF00173">
    <property type="entry name" value="Cyt-b5"/>
    <property type="match status" value="1"/>
</dbReference>
<proteinExistence type="predicted"/>
<feature type="domain" description="FMN hydroxy acid dehydrogenase" evidence="5">
    <location>
        <begin position="112"/>
        <end position="474"/>
    </location>
</feature>
<reference evidence="7" key="1">
    <citation type="journal article" date="2023" name="Mol. Phylogenet. Evol.">
        <title>Genome-scale phylogeny and comparative genomics of the fungal order Sordariales.</title>
        <authorList>
            <person name="Hensen N."/>
            <person name="Bonometti L."/>
            <person name="Westerberg I."/>
            <person name="Brannstrom I.O."/>
            <person name="Guillou S."/>
            <person name="Cros-Aarteil S."/>
            <person name="Calhoun S."/>
            <person name="Haridas S."/>
            <person name="Kuo A."/>
            <person name="Mondo S."/>
            <person name="Pangilinan J."/>
            <person name="Riley R."/>
            <person name="LaButti K."/>
            <person name="Andreopoulos B."/>
            <person name="Lipzen A."/>
            <person name="Chen C."/>
            <person name="Yan M."/>
            <person name="Daum C."/>
            <person name="Ng V."/>
            <person name="Clum A."/>
            <person name="Steindorff A."/>
            <person name="Ohm R.A."/>
            <person name="Martin F."/>
            <person name="Silar P."/>
            <person name="Natvig D.O."/>
            <person name="Lalanne C."/>
            <person name="Gautier V."/>
            <person name="Ament-Velasquez S.L."/>
            <person name="Kruys A."/>
            <person name="Hutchinson M.I."/>
            <person name="Powell A.J."/>
            <person name="Barry K."/>
            <person name="Miller A.N."/>
            <person name="Grigoriev I.V."/>
            <person name="Debuchy R."/>
            <person name="Gladieux P."/>
            <person name="Hiltunen Thoren M."/>
            <person name="Johannesson H."/>
        </authorList>
    </citation>
    <scope>NUCLEOTIDE SEQUENCE [LARGE SCALE GENOMIC DNA]</scope>
    <source>
        <strain evidence="7">CBS 340.73</strain>
    </source>
</reference>
<dbReference type="AlphaFoldDB" id="A0AAN6S0T8"/>
<dbReference type="InterPro" id="IPR013785">
    <property type="entry name" value="Aldolase_TIM"/>
</dbReference>
<evidence type="ECO:0000256" key="3">
    <source>
        <dbReference type="SAM" id="MobiDB-lite"/>
    </source>
</evidence>
<evidence type="ECO:0000259" key="4">
    <source>
        <dbReference type="PROSITE" id="PS50255"/>
    </source>
</evidence>
<evidence type="ECO:0000256" key="1">
    <source>
        <dbReference type="ARBA" id="ARBA00001917"/>
    </source>
</evidence>
<comment type="cofactor">
    <cofactor evidence="1">
        <name>FMN</name>
        <dbReference type="ChEBI" id="CHEBI:58210"/>
    </cofactor>
</comment>
<dbReference type="InterPro" id="IPR037396">
    <property type="entry name" value="FMN_HAD"/>
</dbReference>
<evidence type="ECO:0000259" key="5">
    <source>
        <dbReference type="PROSITE" id="PS51349"/>
    </source>
</evidence>